<proteinExistence type="predicted"/>
<reference evidence="2" key="1">
    <citation type="submission" date="2017-03" db="EMBL/GenBank/DDBJ databases">
        <title>Phytopthora megakarya and P. palmivora, two closely related causual agents of cacao black pod achieved similar genome size and gene model numbers by different mechanisms.</title>
        <authorList>
            <person name="Ali S."/>
            <person name="Shao J."/>
            <person name="Larry D.J."/>
            <person name="Kronmiller B."/>
            <person name="Shen D."/>
            <person name="Strem M.D."/>
            <person name="Melnick R.L."/>
            <person name="Guiltinan M.J."/>
            <person name="Tyler B.M."/>
            <person name="Meinhardt L.W."/>
            <person name="Bailey B.A."/>
        </authorList>
    </citation>
    <scope>NUCLEOTIDE SEQUENCE [LARGE SCALE GENOMIC DNA]</scope>
    <source>
        <strain evidence="2">zdho120</strain>
    </source>
</reference>
<dbReference type="EMBL" id="NBNE01001443">
    <property type="protein sequence ID" value="OWZ13994.1"/>
    <property type="molecule type" value="Genomic_DNA"/>
</dbReference>
<gene>
    <name evidence="1" type="ORF">PHMEG_00012595</name>
</gene>
<evidence type="ECO:0000313" key="1">
    <source>
        <dbReference type="EMBL" id="OWZ13994.1"/>
    </source>
</evidence>
<dbReference type="AlphaFoldDB" id="A0A225W9C0"/>
<sequence>MSFPGVISGVATLADTGIVLAPIIGDSPPIHGDPEVHIVGVPAPKFAMRNGAKVYPGHGGVEILLCFESLDAAGFQDLNALMGADDADRLLTLRQSVAQVSLAAEVGSVAGQRELASLLSQFPLDRLAERMINSLSLIRRLLAKVRHLRAVSEAEDCGTLSSQTLVARDNYDTMRLEWTVMCRQWSQRVPTLKPEHAEGKKFLRQGLRDAEISYQGRVSDLTDQITRLHIQRRDSEAAHREAERRASERVLDVNALVDFLVGNQPNINVMFNWMHLAALLHHFVEDTSIPES</sequence>
<keyword evidence="2" id="KW-1185">Reference proteome</keyword>
<name>A0A225W9C0_9STRA</name>
<organism evidence="1 2">
    <name type="scientific">Phytophthora megakarya</name>
    <dbReference type="NCBI Taxonomy" id="4795"/>
    <lineage>
        <taxon>Eukaryota</taxon>
        <taxon>Sar</taxon>
        <taxon>Stramenopiles</taxon>
        <taxon>Oomycota</taxon>
        <taxon>Peronosporomycetes</taxon>
        <taxon>Peronosporales</taxon>
        <taxon>Peronosporaceae</taxon>
        <taxon>Phytophthora</taxon>
    </lineage>
</organism>
<accession>A0A225W9C0</accession>
<dbReference type="Proteomes" id="UP000198211">
    <property type="component" value="Unassembled WGS sequence"/>
</dbReference>
<evidence type="ECO:0000313" key="2">
    <source>
        <dbReference type="Proteomes" id="UP000198211"/>
    </source>
</evidence>
<dbReference type="OrthoDB" id="129709at2759"/>
<comment type="caution">
    <text evidence="1">The sequence shown here is derived from an EMBL/GenBank/DDBJ whole genome shotgun (WGS) entry which is preliminary data.</text>
</comment>
<protein>
    <submittedName>
        <fullName evidence="1">Uncharacterized protein</fullName>
    </submittedName>
</protein>